<dbReference type="EMBL" id="JAWRVE010000122">
    <property type="protein sequence ID" value="KAL1856411.1"/>
    <property type="molecule type" value="Genomic_DNA"/>
</dbReference>
<reference evidence="2 3" key="1">
    <citation type="journal article" date="2024" name="IMA Fungus">
        <title>IMA Genome - F19 : A genome assembly and annotation guide to empower mycologists, including annotated draft genome sequences of Ceratocystis pirilliformis, Diaporthe australafricana, Fusarium ophioides, Paecilomyces lecythidis, and Sporothrix stenoceras.</title>
        <authorList>
            <person name="Aylward J."/>
            <person name="Wilson A.M."/>
            <person name="Visagie C.M."/>
            <person name="Spraker J."/>
            <person name="Barnes I."/>
            <person name="Buitendag C."/>
            <person name="Ceriani C."/>
            <person name="Del Mar Angel L."/>
            <person name="du Plessis D."/>
            <person name="Fuchs T."/>
            <person name="Gasser K."/>
            <person name="Kramer D."/>
            <person name="Li W."/>
            <person name="Munsamy K."/>
            <person name="Piso A."/>
            <person name="Price J.L."/>
            <person name="Sonnekus B."/>
            <person name="Thomas C."/>
            <person name="van der Nest A."/>
            <person name="van Dijk A."/>
            <person name="van Heerden A."/>
            <person name="van Vuuren N."/>
            <person name="Yilmaz N."/>
            <person name="Duong T.A."/>
            <person name="van der Merwe N.A."/>
            <person name="Wingfield M.J."/>
            <person name="Wingfield B.D."/>
        </authorList>
    </citation>
    <scope>NUCLEOTIDE SEQUENCE [LARGE SCALE GENOMIC DNA]</scope>
    <source>
        <strain evidence="2 3">CMW 18300</strain>
    </source>
</reference>
<organism evidence="2 3">
    <name type="scientific">Diaporthe australafricana</name>
    <dbReference type="NCBI Taxonomy" id="127596"/>
    <lineage>
        <taxon>Eukaryota</taxon>
        <taxon>Fungi</taxon>
        <taxon>Dikarya</taxon>
        <taxon>Ascomycota</taxon>
        <taxon>Pezizomycotina</taxon>
        <taxon>Sordariomycetes</taxon>
        <taxon>Sordariomycetidae</taxon>
        <taxon>Diaporthales</taxon>
        <taxon>Diaporthaceae</taxon>
        <taxon>Diaporthe</taxon>
    </lineage>
</organism>
<evidence type="ECO:0000313" key="3">
    <source>
        <dbReference type="Proteomes" id="UP001583177"/>
    </source>
</evidence>
<keyword evidence="1" id="KW-0472">Membrane</keyword>
<evidence type="ECO:0000256" key="1">
    <source>
        <dbReference type="SAM" id="Phobius"/>
    </source>
</evidence>
<dbReference type="PANTHER" id="PTHR38790">
    <property type="entry name" value="2EXR DOMAIN-CONTAINING PROTEIN-RELATED"/>
    <property type="match status" value="1"/>
</dbReference>
<comment type="caution">
    <text evidence="2">The sequence shown here is derived from an EMBL/GenBank/DDBJ whole genome shotgun (WGS) entry which is preliminary data.</text>
</comment>
<keyword evidence="3" id="KW-1185">Reference proteome</keyword>
<proteinExistence type="predicted"/>
<accession>A0ABR3W9U4</accession>
<name>A0ABR3W9U4_9PEZI</name>
<dbReference type="Proteomes" id="UP001583177">
    <property type="component" value="Unassembled WGS sequence"/>
</dbReference>
<gene>
    <name evidence="2" type="ORF">Daus18300_010783</name>
</gene>
<protein>
    <submittedName>
        <fullName evidence="2">Uncharacterized protein</fullName>
    </submittedName>
</protein>
<keyword evidence="1" id="KW-0812">Transmembrane</keyword>
<feature type="transmembrane region" description="Helical" evidence="1">
    <location>
        <begin position="7"/>
        <end position="28"/>
    </location>
</feature>
<evidence type="ECO:0000313" key="2">
    <source>
        <dbReference type="EMBL" id="KAL1856411.1"/>
    </source>
</evidence>
<keyword evidence="1" id="KW-1133">Transmembrane helix</keyword>
<sequence>MKQGSKYTVAVIAGGVLIVFVGGPYLAYRTWNKVERCFREKRRSLQFRYGRLPKSQPISQGVVKVAGHRSSISPTSILSLPIEIRQQIYELVLHTKNIYQPCPGRRRYPLYKYHGPQPPDWPPHQHTRSEDDPPSQALGIILRLGGSCFRPSPAPKRQGCVGYFCVSLLICGEMDMDLKPAVAAETCFLTDLMRSNRMIYGDMLHHFYARNLFSFFGPEMLLYFVRNVNPEGLRLIRYVHLAIPLQSEGWESKESQALVTKAFEVLQGRFESVKQLDVEVVILRSQPADPQLLAAWLRDEIFGQLHGLEKLIVKVSVHKGLAVHEERSDPYGPPVMEALSSWTEPLYKTVKDAATSGPKE</sequence>